<dbReference type="EMBL" id="FOBO01000019">
    <property type="protein sequence ID" value="SEN50268.1"/>
    <property type="molecule type" value="Genomic_DNA"/>
</dbReference>
<dbReference type="InterPro" id="IPR002933">
    <property type="entry name" value="Peptidase_M20"/>
</dbReference>
<dbReference type="SUPFAM" id="SSF55031">
    <property type="entry name" value="Bacterial exopeptidase dimerisation domain"/>
    <property type="match status" value="1"/>
</dbReference>
<dbReference type="GO" id="GO:0046872">
    <property type="term" value="F:metal ion binding"/>
    <property type="evidence" value="ECO:0007669"/>
    <property type="project" value="UniProtKB-KW"/>
</dbReference>
<dbReference type="Gene3D" id="3.40.630.10">
    <property type="entry name" value="Zn peptidases"/>
    <property type="match status" value="1"/>
</dbReference>
<dbReference type="Pfam" id="PF07687">
    <property type="entry name" value="M20_dimer"/>
    <property type="match status" value="1"/>
</dbReference>
<dbReference type="AlphaFoldDB" id="A0A1H8H447"/>
<proteinExistence type="predicted"/>
<dbReference type="SUPFAM" id="SSF53187">
    <property type="entry name" value="Zn-dependent exopeptidases"/>
    <property type="match status" value="1"/>
</dbReference>
<keyword evidence="2" id="KW-0464">Manganese</keyword>
<dbReference type="InterPro" id="IPR036264">
    <property type="entry name" value="Bact_exopeptidase_dim_dom"/>
</dbReference>
<evidence type="ECO:0000313" key="4">
    <source>
        <dbReference type="EMBL" id="SEN50268.1"/>
    </source>
</evidence>
<evidence type="ECO:0000256" key="2">
    <source>
        <dbReference type="PIRSR" id="PIRSR005962-1"/>
    </source>
</evidence>
<evidence type="ECO:0000256" key="1">
    <source>
        <dbReference type="ARBA" id="ARBA00022801"/>
    </source>
</evidence>
<organism evidence="4 5">
    <name type="scientific">Roseovarius tolerans</name>
    <dbReference type="NCBI Taxonomy" id="74031"/>
    <lineage>
        <taxon>Bacteria</taxon>
        <taxon>Pseudomonadati</taxon>
        <taxon>Pseudomonadota</taxon>
        <taxon>Alphaproteobacteria</taxon>
        <taxon>Rhodobacterales</taxon>
        <taxon>Roseobacteraceae</taxon>
        <taxon>Roseovarius</taxon>
    </lineage>
</organism>
<dbReference type="InterPro" id="IPR011650">
    <property type="entry name" value="Peptidase_M20_dimer"/>
</dbReference>
<dbReference type="PIRSF" id="PIRSF005962">
    <property type="entry name" value="Pept_M20D_amidohydro"/>
    <property type="match status" value="1"/>
</dbReference>
<protein>
    <submittedName>
        <fullName evidence="4">Amidohydrolase</fullName>
    </submittedName>
</protein>
<feature type="binding site" evidence="2">
    <location>
        <position position="355"/>
    </location>
    <ligand>
        <name>Mn(2+)</name>
        <dbReference type="ChEBI" id="CHEBI:29035"/>
        <label>2</label>
    </ligand>
</feature>
<evidence type="ECO:0000259" key="3">
    <source>
        <dbReference type="Pfam" id="PF07687"/>
    </source>
</evidence>
<keyword evidence="2" id="KW-0479">Metal-binding</keyword>
<evidence type="ECO:0000313" key="5">
    <source>
        <dbReference type="Proteomes" id="UP000182160"/>
    </source>
</evidence>
<feature type="binding site" evidence="2">
    <location>
        <position position="160"/>
    </location>
    <ligand>
        <name>Mn(2+)</name>
        <dbReference type="ChEBI" id="CHEBI:29035"/>
        <label>2</label>
    </ligand>
</feature>
<dbReference type="Pfam" id="PF01546">
    <property type="entry name" value="Peptidase_M20"/>
    <property type="match status" value="1"/>
</dbReference>
<feature type="binding site" evidence="2">
    <location>
        <position position="101"/>
    </location>
    <ligand>
        <name>Mn(2+)</name>
        <dbReference type="ChEBI" id="CHEBI:29035"/>
        <label>2</label>
    </ligand>
</feature>
<feature type="domain" description="Peptidase M20 dimerisation" evidence="3">
    <location>
        <begin position="182"/>
        <end position="277"/>
    </location>
</feature>
<comment type="cofactor">
    <cofactor evidence="2">
        <name>Mn(2+)</name>
        <dbReference type="ChEBI" id="CHEBI:29035"/>
    </cofactor>
    <text evidence="2">The Mn(2+) ion enhances activity.</text>
</comment>
<accession>A0A1H8H447</accession>
<dbReference type="Gene3D" id="3.30.70.360">
    <property type="match status" value="1"/>
</dbReference>
<dbReference type="InterPro" id="IPR017439">
    <property type="entry name" value="Amidohydrolase"/>
</dbReference>
<keyword evidence="1 4" id="KW-0378">Hydrolase</keyword>
<dbReference type="NCBIfam" id="TIGR01891">
    <property type="entry name" value="amidohydrolases"/>
    <property type="match status" value="1"/>
</dbReference>
<feature type="binding site" evidence="2">
    <location>
        <position position="134"/>
    </location>
    <ligand>
        <name>Mn(2+)</name>
        <dbReference type="ChEBI" id="CHEBI:29035"/>
        <label>2</label>
    </ligand>
</feature>
<name>A0A1H8H447_9RHOB</name>
<feature type="binding site" evidence="2">
    <location>
        <position position="99"/>
    </location>
    <ligand>
        <name>Mn(2+)</name>
        <dbReference type="ChEBI" id="CHEBI:29035"/>
        <label>2</label>
    </ligand>
</feature>
<dbReference type="GO" id="GO:0016787">
    <property type="term" value="F:hydrolase activity"/>
    <property type="evidence" value="ECO:0007669"/>
    <property type="project" value="UniProtKB-KW"/>
</dbReference>
<sequence>MTLTNSDIAELIALRHDLHRHPEISGEERETARRITTALEAAPPDTLLTGLGGHGVAAVYAGAESGPTVLFRCELDALPIEEQGDLPHCSTRPGKGHLCGHDGHMTVLMGLARLLSRQRPARGRAVLLFQPAEETGAGAAAVLADPQFETITPDYAFSLHNMPGLPLGHIGLIPGPVNCASRGMAVTLTGKSAHASEPENGTSPMAALSSLMPQLTALSHGTPQDTDFTLATVTHAQMGAPAFGIAPGEATLYVTLRTLTDDRMAALCEAAETLVEEMVEVHGLTHTTTYHDIFAHCENHPDSTQILRNAFDTLNIAHDDSGLPMRASEDFGRFGQHAKSAMLFLGAGTNHAALHNPDYDFPDDLIPIGAQIFHRVARDLLG</sequence>
<dbReference type="Proteomes" id="UP000182160">
    <property type="component" value="Unassembled WGS sequence"/>
</dbReference>
<gene>
    <name evidence="4" type="ORF">SAMN04488077_1194</name>
</gene>
<dbReference type="RefSeq" id="WP_074787874.1">
    <property type="nucleotide sequence ID" value="NZ_FOBO01000019.1"/>
</dbReference>
<dbReference type="PANTHER" id="PTHR11014">
    <property type="entry name" value="PEPTIDASE M20 FAMILY MEMBER"/>
    <property type="match status" value="1"/>
</dbReference>
<reference evidence="4 5" key="1">
    <citation type="submission" date="2016-10" db="EMBL/GenBank/DDBJ databases">
        <authorList>
            <person name="de Groot N.N."/>
        </authorList>
    </citation>
    <scope>NUCLEOTIDE SEQUENCE [LARGE SCALE GENOMIC DNA]</scope>
    <source>
        <strain evidence="4 5">DSM 11457</strain>
    </source>
</reference>
<dbReference type="PANTHER" id="PTHR11014:SF169">
    <property type="entry name" value="CLAN MH, FAMILY M20, PEPTIDASE T-LIKE METALLOPEPTIDASE"/>
    <property type="match status" value="1"/>
</dbReference>